<protein>
    <submittedName>
        <fullName evidence="3">GON-4-like protein</fullName>
    </submittedName>
</protein>
<dbReference type="WBParaSite" id="Csp11.Scaffold528.g3129.t1">
    <property type="protein sequence ID" value="Csp11.Scaffold528.g3129.t1"/>
    <property type="gene ID" value="Csp11.Scaffold528.g3129"/>
</dbReference>
<feature type="compositionally biased region" description="Acidic residues" evidence="1">
    <location>
        <begin position="206"/>
        <end position="224"/>
    </location>
</feature>
<organism evidence="2 3">
    <name type="scientific">Caenorhabditis tropicalis</name>
    <dbReference type="NCBI Taxonomy" id="1561998"/>
    <lineage>
        <taxon>Eukaryota</taxon>
        <taxon>Metazoa</taxon>
        <taxon>Ecdysozoa</taxon>
        <taxon>Nematoda</taxon>
        <taxon>Chromadorea</taxon>
        <taxon>Rhabditida</taxon>
        <taxon>Rhabditina</taxon>
        <taxon>Rhabditomorpha</taxon>
        <taxon>Rhabditoidea</taxon>
        <taxon>Rhabditidae</taxon>
        <taxon>Peloderinae</taxon>
        <taxon>Caenorhabditis</taxon>
    </lineage>
</organism>
<dbReference type="Proteomes" id="UP000095282">
    <property type="component" value="Unplaced"/>
</dbReference>
<keyword evidence="2" id="KW-1185">Reference proteome</keyword>
<feature type="region of interest" description="Disordered" evidence="1">
    <location>
        <begin position="170"/>
        <end position="265"/>
    </location>
</feature>
<evidence type="ECO:0000313" key="2">
    <source>
        <dbReference type="Proteomes" id="UP000095282"/>
    </source>
</evidence>
<feature type="compositionally biased region" description="Acidic residues" evidence="1">
    <location>
        <begin position="170"/>
        <end position="189"/>
    </location>
</feature>
<reference evidence="3" key="1">
    <citation type="submission" date="2016-11" db="UniProtKB">
        <authorList>
            <consortium name="WormBaseParasite"/>
        </authorList>
    </citation>
    <scope>IDENTIFICATION</scope>
</reference>
<dbReference type="AlphaFoldDB" id="A0A1I7T7D1"/>
<sequence length="363" mass="41012">MSDLRDLFTNTSSMSPRLQKILKTARRRQEVRMEAATIKEVVNGILDRVEEPKEDPMTPNENFHIQLPNPLEPMDQAVEDPEDIIHVVNRILETLEAASNLLDSLEASEDTANVINHLMETLETLEAMDSEDTVTSEDIEQWRMDIPDEEEDAQNIRNMEISKELADLLSDFDDGGDVDPEVDAPDSLDSEDRAAPEAIYITSSDESSDSDEDRGESSDSDDLEDRGVAQNASGPSDSSSDSEDIQKSQRIQKIRKGRHSEGEEDDPLLQMTLRILTKIVEVLEMLRNLRIPMTTLQNPSDLQKSLLAAVPSKIVVLLLQKRESSLEVRIRKIQKIPEEEDALPPLLQMTLRILIPLHFLEIR</sequence>
<name>A0A1I7T7D1_9PELO</name>
<proteinExistence type="predicted"/>
<accession>A0A1I7T7D1</accession>
<evidence type="ECO:0000256" key="1">
    <source>
        <dbReference type="SAM" id="MobiDB-lite"/>
    </source>
</evidence>
<evidence type="ECO:0000313" key="3">
    <source>
        <dbReference type="WBParaSite" id="Csp11.Scaffold528.g3129.t1"/>
    </source>
</evidence>